<sequence length="376" mass="40960">MKTRSDGLLIIFGVASRMLTRQRRLQDSSLAKHPTNKLATSKARTNPTIRNFRRIPHRVSCRHNCVFRAALSCSSAFPFDNDEMGHNQRAERRRQKRSAEHSTLIPSSATRIEFPSSHSLVACHKRSQADEKFIPSTNTDENEDPYPGFPSVEECLEFCSSPDANVSKAYSSTSVNPLSHSDSRIDVQDRNPDFSYRDKGYEGDQLRQELLMAIATMPSTSEFNARREAENVNASGTPTSTTMPGEESSMGTSPVEDAWSSDAETTCSDASGINTPASAISKRGAQNSCTPMADLGVPDVTSKDALSGLSLPGPESQDNITSEPLSFGSSNGLLTRDVQALRILASAASTVEESVTRRNVTSNVVEFSVNCPTLRT</sequence>
<proteinExistence type="predicted"/>
<evidence type="ECO:0000313" key="2">
    <source>
        <dbReference type="EMBL" id="KAJ2897769.1"/>
    </source>
</evidence>
<comment type="caution">
    <text evidence="2">The sequence shown here is derived from an EMBL/GenBank/DDBJ whole genome shotgun (WGS) entry which is preliminary data.</text>
</comment>
<feature type="compositionally biased region" description="Polar residues" evidence="1">
    <location>
        <begin position="262"/>
        <end position="290"/>
    </location>
</feature>
<dbReference type="Proteomes" id="UP001201980">
    <property type="component" value="Unassembled WGS sequence"/>
</dbReference>
<organism evidence="2 3">
    <name type="scientific">Zalerion maritima</name>
    <dbReference type="NCBI Taxonomy" id="339359"/>
    <lineage>
        <taxon>Eukaryota</taxon>
        <taxon>Fungi</taxon>
        <taxon>Dikarya</taxon>
        <taxon>Ascomycota</taxon>
        <taxon>Pezizomycotina</taxon>
        <taxon>Sordariomycetes</taxon>
        <taxon>Lulworthiomycetidae</taxon>
        <taxon>Lulworthiales</taxon>
        <taxon>Lulworthiaceae</taxon>
        <taxon>Zalerion</taxon>
    </lineage>
</organism>
<evidence type="ECO:0000313" key="3">
    <source>
        <dbReference type="Proteomes" id="UP001201980"/>
    </source>
</evidence>
<protein>
    <submittedName>
        <fullName evidence="2">Uncharacterized protein</fullName>
    </submittedName>
</protein>
<accession>A0AAD5WQZ8</accession>
<feature type="compositionally biased region" description="Polar residues" evidence="1">
    <location>
        <begin position="232"/>
        <end position="243"/>
    </location>
</feature>
<feature type="region of interest" description="Disordered" evidence="1">
    <location>
        <begin position="82"/>
        <end position="109"/>
    </location>
</feature>
<keyword evidence="3" id="KW-1185">Reference proteome</keyword>
<dbReference type="AlphaFoldDB" id="A0AAD5WQZ8"/>
<evidence type="ECO:0000256" key="1">
    <source>
        <dbReference type="SAM" id="MobiDB-lite"/>
    </source>
</evidence>
<dbReference type="EMBL" id="JAKWBI020000258">
    <property type="protein sequence ID" value="KAJ2897769.1"/>
    <property type="molecule type" value="Genomic_DNA"/>
</dbReference>
<reference evidence="2" key="1">
    <citation type="submission" date="2022-07" db="EMBL/GenBank/DDBJ databases">
        <title>Draft genome sequence of Zalerion maritima ATCC 34329, a (micro)plastics degrading marine fungus.</title>
        <authorList>
            <person name="Paco A."/>
            <person name="Goncalves M.F.M."/>
            <person name="Rocha-Santos T.A.P."/>
            <person name="Alves A."/>
        </authorList>
    </citation>
    <scope>NUCLEOTIDE SEQUENCE</scope>
    <source>
        <strain evidence="2">ATCC 34329</strain>
    </source>
</reference>
<feature type="compositionally biased region" description="Polar residues" evidence="1">
    <location>
        <begin position="316"/>
        <end position="331"/>
    </location>
</feature>
<gene>
    <name evidence="2" type="ORF">MKZ38_004392</name>
</gene>
<name>A0AAD5WQZ8_9PEZI</name>
<feature type="region of interest" description="Disordered" evidence="1">
    <location>
        <begin position="221"/>
        <end position="331"/>
    </location>
</feature>